<dbReference type="EMBL" id="JBIUVY010000069">
    <property type="protein sequence ID" value="MFJ2289623.1"/>
    <property type="molecule type" value="Genomic_DNA"/>
</dbReference>
<name>A0ABW8DQX3_9PSED</name>
<proteinExistence type="predicted"/>
<comment type="caution">
    <text evidence="2">The sequence shown here is derived from an EMBL/GenBank/DDBJ whole genome shotgun (WGS) entry which is preliminary data.</text>
</comment>
<organism evidence="2 3">
    <name type="scientific">Pseudomonas iridis</name>
    <dbReference type="NCBI Taxonomy" id="2710587"/>
    <lineage>
        <taxon>Bacteria</taxon>
        <taxon>Pseudomonadati</taxon>
        <taxon>Pseudomonadota</taxon>
        <taxon>Gammaproteobacteria</taxon>
        <taxon>Pseudomonadales</taxon>
        <taxon>Pseudomonadaceae</taxon>
        <taxon>Pseudomonas</taxon>
    </lineage>
</organism>
<evidence type="ECO:0000313" key="3">
    <source>
        <dbReference type="Proteomes" id="UP001617296"/>
    </source>
</evidence>
<evidence type="ECO:0000313" key="2">
    <source>
        <dbReference type="EMBL" id="MFJ2289623.1"/>
    </source>
</evidence>
<evidence type="ECO:0008006" key="4">
    <source>
        <dbReference type="Google" id="ProtNLM"/>
    </source>
</evidence>
<protein>
    <recommendedName>
        <fullName evidence="4">CD-NTase-associated protein 12/Pycsar effector protein TIR domain-containing protein</fullName>
    </recommendedName>
</protein>
<keyword evidence="3" id="KW-1185">Reference proteome</keyword>
<dbReference type="RefSeq" id="WP_401233963.1">
    <property type="nucleotide sequence ID" value="NZ_JBIUVY010000069.1"/>
</dbReference>
<sequence length="442" mass="49718">MKIFWSWQSDNHQKSGRYFVRDVLNDLVKEMNTLDGTDEAERGEDVGPIEVDHDTKDIGGSPPIAETILKKIREAAVFVADVTPVGRTDGGKQLANPNVMIELGYAIHALGHERIVLVMNKSAHASLDTLPFDLRHWRGPVVYDLAADASPESKKEQKKNLKAELYIRIRPSLQVAAYALLEKQRPTTPRPMFELALKAQTHDSPPTIALESENARLTQLEKEKSARPKLPIPAVDPEHTTRPSGLVRSMIFYIPPPPSKWTRKETESYNEKLDIYFARYEKYLVELAEYLQLKQRTFITALSLSNTGTAPGTDIDVEILVPDGVSLYESTNLPEPPERPEPPPLDPSPPIRSFQQTPQWAGADIYKPESKNWTRVQTEKGTVRYHVQKLKHGYLRESGDFALVFEANRNVSDVEISYSISADECPEATTGTVKLELPKSTE</sequence>
<feature type="region of interest" description="Disordered" evidence="1">
    <location>
        <begin position="328"/>
        <end position="350"/>
    </location>
</feature>
<evidence type="ECO:0000256" key="1">
    <source>
        <dbReference type="SAM" id="MobiDB-lite"/>
    </source>
</evidence>
<reference evidence="2 3" key="1">
    <citation type="submission" date="2024-10" db="EMBL/GenBank/DDBJ databases">
        <title>The Natural Products Discovery Center: Release of the First 8490 Sequenced Strains for Exploring Actinobacteria Biosynthetic Diversity.</title>
        <authorList>
            <person name="Kalkreuter E."/>
            <person name="Kautsar S.A."/>
            <person name="Yang D."/>
            <person name="Bader C.D."/>
            <person name="Teijaro C.N."/>
            <person name="Fluegel L."/>
            <person name="Davis C.M."/>
            <person name="Simpson J.R."/>
            <person name="Lauterbach L."/>
            <person name="Steele A.D."/>
            <person name="Gui C."/>
            <person name="Meng S."/>
            <person name="Li G."/>
            <person name="Viehrig K."/>
            <person name="Ye F."/>
            <person name="Su P."/>
            <person name="Kiefer A.F."/>
            <person name="Nichols A."/>
            <person name="Cepeda A.J."/>
            <person name="Yan W."/>
            <person name="Fan B."/>
            <person name="Jiang Y."/>
            <person name="Adhikari A."/>
            <person name="Zheng C.-J."/>
            <person name="Schuster L."/>
            <person name="Cowan T.M."/>
            <person name="Smanski M.J."/>
            <person name="Chevrette M.G."/>
            <person name="De Carvalho L.P.S."/>
            <person name="Shen B."/>
        </authorList>
    </citation>
    <scope>NUCLEOTIDE SEQUENCE [LARGE SCALE GENOMIC DNA]</scope>
    <source>
        <strain evidence="2 3">NPDC087689</strain>
    </source>
</reference>
<dbReference type="Proteomes" id="UP001617296">
    <property type="component" value="Unassembled WGS sequence"/>
</dbReference>
<accession>A0ABW8DQX3</accession>
<gene>
    <name evidence="2" type="ORF">ACIOUF_25290</name>
</gene>